<dbReference type="InterPro" id="IPR015797">
    <property type="entry name" value="NUDIX_hydrolase-like_dom_sf"/>
</dbReference>
<dbReference type="SUPFAM" id="SSF55811">
    <property type="entry name" value="Nudix"/>
    <property type="match status" value="1"/>
</dbReference>
<dbReference type="Pfam" id="PF00293">
    <property type="entry name" value="NUDIX"/>
    <property type="match status" value="1"/>
</dbReference>
<accession>A0ABR6BU65</accession>
<name>A0ABR6BU65_9PSEU</name>
<dbReference type="EC" id="3.6.1.55" evidence="2"/>
<reference evidence="2 3" key="1">
    <citation type="submission" date="2020-08" db="EMBL/GenBank/DDBJ databases">
        <title>Genomic Encyclopedia of Archaeal and Bacterial Type Strains, Phase II (KMG-II): from individual species to whole genera.</title>
        <authorList>
            <person name="Goeker M."/>
        </authorList>
    </citation>
    <scope>NUCLEOTIDE SEQUENCE [LARGE SCALE GENOMIC DNA]</scope>
    <source>
        <strain evidence="2 3">DSM 43850</strain>
    </source>
</reference>
<sequence>MTSALGPRVAVYALTGRDDEYYLTLPAPHGYTFPGGPVGSGEPVEDALRRLLHDQLGLGVQQADFCGVLEHRVDGGVGVVFVFDVTLTDIDALPAHVARVARWVDGYSVHRVEVHPFCLREAIAEGTFADRTWVPAPPQ</sequence>
<protein>
    <submittedName>
        <fullName evidence="2">8-oxo-dGTP diphosphatase</fullName>
        <ecNumber evidence="2">3.6.1.55</ecNumber>
    </submittedName>
</protein>
<feature type="domain" description="Nudix hydrolase" evidence="1">
    <location>
        <begin position="4"/>
        <end position="127"/>
    </location>
</feature>
<dbReference type="InterPro" id="IPR000086">
    <property type="entry name" value="NUDIX_hydrolase_dom"/>
</dbReference>
<evidence type="ECO:0000259" key="1">
    <source>
        <dbReference type="PROSITE" id="PS51462"/>
    </source>
</evidence>
<keyword evidence="3" id="KW-1185">Reference proteome</keyword>
<organism evidence="2 3">
    <name type="scientific">Kutzneria viridogrisea</name>
    <dbReference type="NCBI Taxonomy" id="47990"/>
    <lineage>
        <taxon>Bacteria</taxon>
        <taxon>Bacillati</taxon>
        <taxon>Actinomycetota</taxon>
        <taxon>Actinomycetes</taxon>
        <taxon>Pseudonocardiales</taxon>
        <taxon>Pseudonocardiaceae</taxon>
        <taxon>Kutzneria</taxon>
    </lineage>
</organism>
<comment type="caution">
    <text evidence="2">The sequence shown here is derived from an EMBL/GenBank/DDBJ whole genome shotgun (WGS) entry which is preliminary data.</text>
</comment>
<gene>
    <name evidence="2" type="ORF">BC739_007428</name>
</gene>
<dbReference type="EMBL" id="JACJID010000006">
    <property type="protein sequence ID" value="MBA8930195.1"/>
    <property type="molecule type" value="Genomic_DNA"/>
</dbReference>
<dbReference type="PROSITE" id="PS51462">
    <property type="entry name" value="NUDIX"/>
    <property type="match status" value="1"/>
</dbReference>
<keyword evidence="2" id="KW-0378">Hydrolase</keyword>
<dbReference type="GO" id="GO:0035539">
    <property type="term" value="F:8-oxo-7,8-dihydrodeoxyguanosine triphosphate pyrophosphatase activity"/>
    <property type="evidence" value="ECO:0007669"/>
    <property type="project" value="UniProtKB-EC"/>
</dbReference>
<evidence type="ECO:0000313" key="3">
    <source>
        <dbReference type="Proteomes" id="UP000517916"/>
    </source>
</evidence>
<dbReference type="RefSeq" id="WP_182839739.1">
    <property type="nucleotide sequence ID" value="NZ_JACJID010000006.1"/>
</dbReference>
<dbReference type="Gene3D" id="3.90.79.10">
    <property type="entry name" value="Nucleoside Triphosphate Pyrophosphohydrolase"/>
    <property type="match status" value="1"/>
</dbReference>
<evidence type="ECO:0000313" key="2">
    <source>
        <dbReference type="EMBL" id="MBA8930195.1"/>
    </source>
</evidence>
<dbReference type="Proteomes" id="UP000517916">
    <property type="component" value="Unassembled WGS sequence"/>
</dbReference>
<proteinExistence type="predicted"/>